<protein>
    <submittedName>
        <fullName evidence="1">Uncharacterized protein</fullName>
    </submittedName>
</protein>
<reference evidence="1 2" key="1">
    <citation type="journal article" date="2021" name="BMC Genomics">
        <title>Datura genome reveals duplications of psychoactive alkaloid biosynthetic genes and high mutation rate following tissue culture.</title>
        <authorList>
            <person name="Rajewski A."/>
            <person name="Carter-House D."/>
            <person name="Stajich J."/>
            <person name="Litt A."/>
        </authorList>
    </citation>
    <scope>NUCLEOTIDE SEQUENCE [LARGE SCALE GENOMIC DNA]</scope>
    <source>
        <strain evidence="1">AR-01</strain>
    </source>
</reference>
<organism evidence="1 2">
    <name type="scientific">Datura stramonium</name>
    <name type="common">Jimsonweed</name>
    <name type="synonym">Common thornapple</name>
    <dbReference type="NCBI Taxonomy" id="4076"/>
    <lineage>
        <taxon>Eukaryota</taxon>
        <taxon>Viridiplantae</taxon>
        <taxon>Streptophyta</taxon>
        <taxon>Embryophyta</taxon>
        <taxon>Tracheophyta</taxon>
        <taxon>Spermatophyta</taxon>
        <taxon>Magnoliopsida</taxon>
        <taxon>eudicotyledons</taxon>
        <taxon>Gunneridae</taxon>
        <taxon>Pentapetalae</taxon>
        <taxon>asterids</taxon>
        <taxon>lamiids</taxon>
        <taxon>Solanales</taxon>
        <taxon>Solanaceae</taxon>
        <taxon>Solanoideae</taxon>
        <taxon>Datureae</taxon>
        <taxon>Datura</taxon>
    </lineage>
</organism>
<dbReference type="PANTHER" id="PTHR33067">
    <property type="entry name" value="RNA-DIRECTED DNA POLYMERASE-RELATED"/>
    <property type="match status" value="1"/>
</dbReference>
<sequence>MHRVSAIITGTCVEKKEDPGEFSMPCRIGEHDCLHDFYDNRKDDFVVLDCDVDGDISIILGRPFPARRKSLIYSEKHEIMFLVKDESITLKARRGHLLPKGVGDIFVVNVEKGVEEVAKCAIFASLKRKKANLTRVKQYLYGTKNRKWVRKSYPKDGSPGP</sequence>
<evidence type="ECO:0000313" key="2">
    <source>
        <dbReference type="Proteomes" id="UP000823775"/>
    </source>
</evidence>
<dbReference type="Proteomes" id="UP000823775">
    <property type="component" value="Unassembled WGS sequence"/>
</dbReference>
<dbReference type="PANTHER" id="PTHR33067:SF9">
    <property type="entry name" value="RNA-DIRECTED DNA POLYMERASE"/>
    <property type="match status" value="1"/>
</dbReference>
<keyword evidence="2" id="KW-1185">Reference proteome</keyword>
<evidence type="ECO:0000313" key="1">
    <source>
        <dbReference type="EMBL" id="MCD9559763.1"/>
    </source>
</evidence>
<comment type="caution">
    <text evidence="1">The sequence shown here is derived from an EMBL/GenBank/DDBJ whole genome shotgun (WGS) entry which is preliminary data.</text>
</comment>
<dbReference type="EMBL" id="JACEIK010002212">
    <property type="protein sequence ID" value="MCD9559763.1"/>
    <property type="molecule type" value="Genomic_DNA"/>
</dbReference>
<accession>A0ABS8UN62</accession>
<name>A0ABS8UN62_DATST</name>
<proteinExistence type="predicted"/>
<gene>
    <name evidence="1" type="ORF">HAX54_018012</name>
</gene>